<accession>A0AA90NYL7</accession>
<comment type="caution">
    <text evidence="1">The sequence shown here is derived from an EMBL/GenBank/DDBJ whole genome shotgun (WGS) entry which is preliminary data.</text>
</comment>
<protein>
    <submittedName>
        <fullName evidence="1">Uncharacterized protein</fullName>
    </submittedName>
</protein>
<organism evidence="1 2">
    <name type="scientific">Candidatus Endonucleibacter bathymodioli</name>
    <dbReference type="NCBI Taxonomy" id="539814"/>
    <lineage>
        <taxon>Bacteria</taxon>
        <taxon>Pseudomonadati</taxon>
        <taxon>Pseudomonadota</taxon>
        <taxon>Gammaproteobacteria</taxon>
        <taxon>Oceanospirillales</taxon>
        <taxon>Endozoicomonadaceae</taxon>
        <taxon>Candidatus Endonucleibacter</taxon>
    </lineage>
</organism>
<proteinExistence type="predicted"/>
<dbReference type="Proteomes" id="UP001178148">
    <property type="component" value="Unassembled WGS sequence"/>
</dbReference>
<keyword evidence="2" id="KW-1185">Reference proteome</keyword>
<evidence type="ECO:0000313" key="2">
    <source>
        <dbReference type="Proteomes" id="UP001178148"/>
    </source>
</evidence>
<reference evidence="1 2" key="1">
    <citation type="journal article" date="2023" name="bioRxiv">
        <title>An intranuclear bacterial parasite of deep-sea mussels expresses apoptosis inhibitors acquired from its host.</title>
        <authorList>
            <person name="Gonzalez Porras M.A."/>
            <person name="Assie A."/>
            <person name="Tietjen M."/>
            <person name="Violette M."/>
            <person name="Kleiner M."/>
            <person name="Gruber-Vodicka H."/>
            <person name="Dubilier N."/>
            <person name="Leisch N."/>
        </authorList>
    </citation>
    <scope>NUCLEOTIDE SEQUENCE [LARGE SCALE GENOMIC DNA]</scope>
    <source>
        <strain evidence="1">IAP13</strain>
    </source>
</reference>
<dbReference type="EMBL" id="JASXSV010000031">
    <property type="protein sequence ID" value="MDP0590133.1"/>
    <property type="molecule type" value="Genomic_DNA"/>
</dbReference>
<gene>
    <name evidence="1" type="ORF">QS748_13485</name>
</gene>
<sequence>MKKLAHSSTSLTRAIHYTSNILPASSDHKYFIDISVQRLQQLSATYTLNIFCHANILKRTFFTLVLFFVTLTSMEAGFKSLPEMQEFECVTSDDDAVNQLFYGQNYEISEMKKTSAQAQKTYAVITPKNKYFVKITREDCCGCSDTSFGYEWQLKDDADFSHNGA</sequence>
<dbReference type="AlphaFoldDB" id="A0AA90NYL7"/>
<evidence type="ECO:0000313" key="1">
    <source>
        <dbReference type="EMBL" id="MDP0590133.1"/>
    </source>
</evidence>
<name>A0AA90NYL7_9GAMM</name>